<dbReference type="PANTHER" id="PTHR35273">
    <property type="entry name" value="ALPHA-1,4 POLYGALACTOSAMINIDASE, PUTATIVE (AFU_ORTHOLOGUE AFUA_3G07890)-RELATED"/>
    <property type="match status" value="1"/>
</dbReference>
<dbReference type="Gene3D" id="3.20.20.70">
    <property type="entry name" value="Aldolase class I"/>
    <property type="match status" value="1"/>
</dbReference>
<feature type="signal peptide" evidence="4">
    <location>
        <begin position="1"/>
        <end position="21"/>
    </location>
</feature>
<dbReference type="InterPro" id="IPR017853">
    <property type="entry name" value="GH"/>
</dbReference>
<feature type="region of interest" description="Disordered" evidence="3">
    <location>
        <begin position="118"/>
        <end position="163"/>
    </location>
</feature>
<name>A0A1L7WYR1_9HELO</name>
<evidence type="ECO:0000256" key="3">
    <source>
        <dbReference type="SAM" id="MobiDB-lite"/>
    </source>
</evidence>
<gene>
    <name evidence="6" type="ORF">PAC_07802</name>
</gene>
<dbReference type="STRING" id="576137.A0A1L7WYR1"/>
<accession>A0A1L7WYR1</accession>
<dbReference type="OrthoDB" id="2108802at2759"/>
<dbReference type="EMBL" id="FJOG01000011">
    <property type="protein sequence ID" value="CZR57912.1"/>
    <property type="molecule type" value="Genomic_DNA"/>
</dbReference>
<evidence type="ECO:0000256" key="4">
    <source>
        <dbReference type="SAM" id="SignalP"/>
    </source>
</evidence>
<dbReference type="AlphaFoldDB" id="A0A1L7WYR1"/>
<protein>
    <recommendedName>
        <fullName evidence="2">alpha-galactosidase</fullName>
        <ecNumber evidence="2">3.2.1.22</ecNumber>
    </recommendedName>
</protein>
<proteinExistence type="predicted"/>
<sequence>MLALLKTVLTVFVFLVQFSSGAVIKRNGSPPYYPWWPWHSWPPPAHHTYGVPTSTRASILSPLSTATRFSPFPTTTSSHDDDSFTSFFPVETEVASACPSSADGIAVTSSTAPTVTISPTRATSTKVPSTIQTTTVKPQSTQPTTLSPATTTSKAPSSSSASGDFWKPTAGVTWQIQIFGTVDTSIAADVYDVDLFDTPASTIATLHAAGRKVICYFSAGSYEDWRSDQSSFQASDKGSAMQGWQGEWWLNTNSANVRSIMAKRIEMAVSKGCDAVDPDNVDGYANANGIDIQEADAVDYLNFLASNAHSRGIAIGLKNAGGLINSVLPVMQFAVNEQCEQFNECSVSKPFIDAGKPVFHIEYPDGAPNISPEAKIASCSVPAASGFSTVLKTNDLSAWVDPC</sequence>
<dbReference type="PANTHER" id="PTHR35273:SF2">
    <property type="entry name" value="ALPHA-GALACTOSIDASE"/>
    <property type="match status" value="1"/>
</dbReference>
<evidence type="ECO:0000313" key="7">
    <source>
        <dbReference type="Proteomes" id="UP000184330"/>
    </source>
</evidence>
<feature type="compositionally biased region" description="Low complexity" evidence="3">
    <location>
        <begin position="137"/>
        <end position="162"/>
    </location>
</feature>
<evidence type="ECO:0000256" key="2">
    <source>
        <dbReference type="ARBA" id="ARBA00012755"/>
    </source>
</evidence>
<dbReference type="Pfam" id="PF03537">
    <property type="entry name" value="Glyco_hydro_114"/>
    <property type="match status" value="1"/>
</dbReference>
<dbReference type="InterPro" id="IPR004352">
    <property type="entry name" value="GH114_TIM-barrel"/>
</dbReference>
<feature type="compositionally biased region" description="Polar residues" evidence="3">
    <location>
        <begin position="118"/>
        <end position="136"/>
    </location>
</feature>
<evidence type="ECO:0000259" key="5">
    <source>
        <dbReference type="Pfam" id="PF03537"/>
    </source>
</evidence>
<evidence type="ECO:0000313" key="6">
    <source>
        <dbReference type="EMBL" id="CZR57912.1"/>
    </source>
</evidence>
<keyword evidence="4" id="KW-0732">Signal</keyword>
<evidence type="ECO:0000256" key="1">
    <source>
        <dbReference type="ARBA" id="ARBA00001255"/>
    </source>
</evidence>
<dbReference type="Proteomes" id="UP000184330">
    <property type="component" value="Unassembled WGS sequence"/>
</dbReference>
<feature type="chain" id="PRO_5012860481" description="alpha-galactosidase" evidence="4">
    <location>
        <begin position="22"/>
        <end position="403"/>
    </location>
</feature>
<dbReference type="EC" id="3.2.1.22" evidence="2"/>
<organism evidence="6 7">
    <name type="scientific">Phialocephala subalpina</name>
    <dbReference type="NCBI Taxonomy" id="576137"/>
    <lineage>
        <taxon>Eukaryota</taxon>
        <taxon>Fungi</taxon>
        <taxon>Dikarya</taxon>
        <taxon>Ascomycota</taxon>
        <taxon>Pezizomycotina</taxon>
        <taxon>Leotiomycetes</taxon>
        <taxon>Helotiales</taxon>
        <taxon>Mollisiaceae</taxon>
        <taxon>Phialocephala</taxon>
        <taxon>Phialocephala fortinii species complex</taxon>
    </lineage>
</organism>
<feature type="domain" description="Glycoside-hydrolase family GH114 TIM-barrel" evidence="5">
    <location>
        <begin position="173"/>
        <end position="398"/>
    </location>
</feature>
<dbReference type="SUPFAM" id="SSF51445">
    <property type="entry name" value="(Trans)glycosidases"/>
    <property type="match status" value="1"/>
</dbReference>
<comment type="catalytic activity">
    <reaction evidence="1">
        <text>Hydrolysis of terminal, non-reducing alpha-D-galactose residues in alpha-D-galactosides, including galactose oligosaccharides, galactomannans and galactolipids.</text>
        <dbReference type="EC" id="3.2.1.22"/>
    </reaction>
</comment>
<dbReference type="GO" id="GO:0004557">
    <property type="term" value="F:alpha-galactosidase activity"/>
    <property type="evidence" value="ECO:0007669"/>
    <property type="project" value="UniProtKB-EC"/>
</dbReference>
<dbReference type="InterPro" id="IPR013785">
    <property type="entry name" value="Aldolase_TIM"/>
</dbReference>
<reference evidence="6 7" key="1">
    <citation type="submission" date="2016-03" db="EMBL/GenBank/DDBJ databases">
        <authorList>
            <person name="Ploux O."/>
        </authorList>
    </citation>
    <scope>NUCLEOTIDE SEQUENCE [LARGE SCALE GENOMIC DNA]</scope>
    <source>
        <strain evidence="6 7">UAMH 11012</strain>
    </source>
</reference>
<keyword evidence="7" id="KW-1185">Reference proteome</keyword>